<dbReference type="SUPFAM" id="SSF56925">
    <property type="entry name" value="OMPA-like"/>
    <property type="match status" value="1"/>
</dbReference>
<evidence type="ECO:0008006" key="3">
    <source>
        <dbReference type="Google" id="ProtNLM"/>
    </source>
</evidence>
<gene>
    <name evidence="1" type="ORF">DCF25_07135</name>
</gene>
<name>A0A2W4W713_9CYAN</name>
<reference evidence="1 2" key="2">
    <citation type="submission" date="2018-06" db="EMBL/GenBank/DDBJ databases">
        <title>Metagenomic assembly of (sub)arctic Cyanobacteria and their associated microbiome from non-axenic cultures.</title>
        <authorList>
            <person name="Baurain D."/>
        </authorList>
    </citation>
    <scope>NUCLEOTIDE SEQUENCE [LARGE SCALE GENOMIC DNA]</scope>
    <source>
        <strain evidence="1">ULC129bin1</strain>
    </source>
</reference>
<dbReference type="Gene3D" id="2.40.160.20">
    <property type="match status" value="1"/>
</dbReference>
<organism evidence="1 2">
    <name type="scientific">Leptolyngbya foveolarum</name>
    <dbReference type="NCBI Taxonomy" id="47253"/>
    <lineage>
        <taxon>Bacteria</taxon>
        <taxon>Bacillati</taxon>
        <taxon>Cyanobacteriota</taxon>
        <taxon>Cyanophyceae</taxon>
        <taxon>Leptolyngbyales</taxon>
        <taxon>Leptolyngbyaceae</taxon>
        <taxon>Leptolyngbya group</taxon>
        <taxon>Leptolyngbya</taxon>
    </lineage>
</organism>
<sequence>MRSYLNMSMKKSLLGAVGLLMLAIGIQLPVQAQSVSERDLLTGREAAYEVPLGEAPNETTAEALGAQTLGAQTLGAQTWVPQEEALTAETLMAEPGAEATELVYPVPEAAEVAQARRRRTSSAAANPDFIGIGGDVGTAGNISFAVISKLSLGRQIAVRPSILVGDDFAVLAPVTYEFSRFDTNAGGFRISPYAGVGASYIDGDNSSDLGLLVSGGVDVPVSEQFTVNAQANYAGIFSDSQNFGVTVGVGYNFGGLLR</sequence>
<reference evidence="2" key="1">
    <citation type="submission" date="2018-04" db="EMBL/GenBank/DDBJ databases">
        <authorList>
            <person name="Cornet L."/>
        </authorList>
    </citation>
    <scope>NUCLEOTIDE SEQUENCE [LARGE SCALE GENOMIC DNA]</scope>
</reference>
<comment type="caution">
    <text evidence="1">The sequence shown here is derived from an EMBL/GenBank/DDBJ whole genome shotgun (WGS) entry which is preliminary data.</text>
</comment>
<dbReference type="Proteomes" id="UP000249354">
    <property type="component" value="Unassembled WGS sequence"/>
</dbReference>
<proteinExistence type="predicted"/>
<evidence type="ECO:0000313" key="2">
    <source>
        <dbReference type="Proteomes" id="UP000249354"/>
    </source>
</evidence>
<dbReference type="AlphaFoldDB" id="A0A2W4W713"/>
<evidence type="ECO:0000313" key="1">
    <source>
        <dbReference type="EMBL" id="PZO20181.1"/>
    </source>
</evidence>
<dbReference type="EMBL" id="QBMC01000033">
    <property type="protein sequence ID" value="PZO20181.1"/>
    <property type="molecule type" value="Genomic_DNA"/>
</dbReference>
<protein>
    <recommendedName>
        <fullName evidence="3">Outer membrane protein beta-barrel domain-containing protein</fullName>
    </recommendedName>
</protein>
<accession>A0A2W4W713</accession>
<dbReference type="InterPro" id="IPR011250">
    <property type="entry name" value="OMP/PagP_B-barrel"/>
</dbReference>